<evidence type="ECO:0008006" key="4">
    <source>
        <dbReference type="Google" id="ProtNLM"/>
    </source>
</evidence>
<dbReference type="OrthoDB" id="6307250at2"/>
<keyword evidence="3" id="KW-1185">Reference proteome</keyword>
<gene>
    <name evidence="2" type="ORF">OM33_06010</name>
</gene>
<evidence type="ECO:0000313" key="3">
    <source>
        <dbReference type="Proteomes" id="UP000030341"/>
    </source>
</evidence>
<dbReference type="EMBL" id="CP009888">
    <property type="protein sequence ID" value="AIY64748.1"/>
    <property type="molecule type" value="Genomic_DNA"/>
</dbReference>
<dbReference type="RefSeq" id="WP_038639984.1">
    <property type="nucleotide sequence ID" value="NZ_CP009888.1"/>
</dbReference>
<organism evidence="2 3">
    <name type="scientific">Pseudoalteromonas piratica</name>
    <dbReference type="NCBI Taxonomy" id="1348114"/>
    <lineage>
        <taxon>Bacteria</taxon>
        <taxon>Pseudomonadati</taxon>
        <taxon>Pseudomonadota</taxon>
        <taxon>Gammaproteobacteria</taxon>
        <taxon>Alteromonadales</taxon>
        <taxon>Pseudoalteromonadaceae</taxon>
        <taxon>Pseudoalteromonas</taxon>
    </lineage>
</organism>
<dbReference type="KEGG" id="pseo:OM33_06010"/>
<proteinExistence type="predicted"/>
<keyword evidence="1" id="KW-0732">Signal</keyword>
<evidence type="ECO:0000313" key="2">
    <source>
        <dbReference type="EMBL" id="AIY64748.1"/>
    </source>
</evidence>
<reference evidence="2 3" key="1">
    <citation type="submission" date="2014-11" db="EMBL/GenBank/DDBJ databases">
        <title>Complete Genome Sequence of Pseudoalteromonas sp. Strain OCN003 Isolated from Kaneohe Bay, Oahu, Hawaii.</title>
        <authorList>
            <person name="Beurmann S."/>
            <person name="Videau P."/>
            <person name="Ushijima B."/>
            <person name="Smith A.M."/>
            <person name="Aeby G.S."/>
            <person name="Callahan S.M."/>
            <person name="Belcaid M."/>
        </authorList>
    </citation>
    <scope>NUCLEOTIDE SEQUENCE [LARGE SCALE GENOMIC DNA]</scope>
    <source>
        <strain evidence="2 3">OCN003</strain>
    </source>
</reference>
<protein>
    <recommendedName>
        <fullName evidence="4">PpiC domain-containing protein</fullName>
    </recommendedName>
</protein>
<dbReference type="HOGENOM" id="CLU_713454_0_0_6"/>
<feature type="signal peptide" evidence="1">
    <location>
        <begin position="1"/>
        <end position="17"/>
    </location>
</feature>
<dbReference type="eggNOG" id="COG0760">
    <property type="taxonomic scope" value="Bacteria"/>
</dbReference>
<accession>A0A0A7EDY8</accession>
<evidence type="ECO:0000256" key="1">
    <source>
        <dbReference type="SAM" id="SignalP"/>
    </source>
</evidence>
<name>A0A0A7EDY8_9GAMM</name>
<dbReference type="AlphaFoldDB" id="A0A0A7EDY8"/>
<dbReference type="Proteomes" id="UP000030341">
    <property type="component" value="Chromosome 1"/>
</dbReference>
<feature type="chain" id="PRO_5002026793" description="PpiC domain-containing protein" evidence="1">
    <location>
        <begin position="18"/>
        <end position="365"/>
    </location>
</feature>
<dbReference type="STRING" id="1348114.OM33_06010"/>
<sequence length="365" mass="41552">MKYFVILSTLIACFAQANVQLKQEEIAFMNQFYLKQGEQLSNQQTQSRLETLSFHLDLAKQKAPTLLDRVSNVGFSTRYHKKRYMLSLLNANINAAANIKLAITKEELMQLLGDYPADGNADLAFINTLSMPLSGKYTLADAYQDASMQARFNLHQGDINQLTELTNIDVQYQSIKQHYTNKHVRWQVLEDLSISQAITPALLSYLGVKASLHNESPYLDKLKTQVTPRAIKQYYNQNKQQFRYSAQVTAASVSFKSHEAAQSKIKNEKALQQILANKKRLIPREALNSNFINQAAFNLSTKQGPTLLRTPINEWVIIQVFDKKYDYYSEKSETVKYQATSALAQAKAKENYATAKKRWQQGASL</sequence>